<dbReference type="EMBL" id="JAEACQ010000254">
    <property type="protein sequence ID" value="MBL7630738.1"/>
    <property type="molecule type" value="Genomic_DNA"/>
</dbReference>
<comment type="similarity">
    <text evidence="1">Belongs to the enoyl-CoA hydratase/isomerase family.</text>
</comment>
<name>A0A937REP5_9ACTN</name>
<dbReference type="PANTHER" id="PTHR43802:SF1">
    <property type="entry name" value="IP11341P-RELATED"/>
    <property type="match status" value="1"/>
</dbReference>
<sequence length="311" mass="32064">MTAGQAAPGPAATVPAAAATPGGSPWAEDGTVEVEIAGQVATVTLTRPPGNAWTPRLGQRFFAALDRLALDPGVRALVVTGAGPDFCVGADGGSLDNVADAGSYEIDAARPAYWAAMTIAKPVVAAVNGACFGVGMQLALFCDVRFAGSSAKFATAFVRRGLIAELGMTWLLPRIVGLGVANDLLLSGRLVRAAEAERLGLANRVVDDGELLAAAWDYATGLATRCSPAAMGVVKRQTYTDLTSTLPAAVARADAYLEAALASADFTEGVRSWRQRRPPAFAGLDPAHARFTLPGSSETPADETRQGERPA</sequence>
<dbReference type="InterPro" id="IPR029045">
    <property type="entry name" value="ClpP/crotonase-like_dom_sf"/>
</dbReference>
<evidence type="ECO:0000313" key="4">
    <source>
        <dbReference type="Proteomes" id="UP000604475"/>
    </source>
</evidence>
<proteinExistence type="inferred from homology"/>
<feature type="compositionally biased region" description="Low complexity" evidence="2">
    <location>
        <begin position="1"/>
        <end position="23"/>
    </location>
</feature>
<feature type="region of interest" description="Disordered" evidence="2">
    <location>
        <begin position="285"/>
        <end position="311"/>
    </location>
</feature>
<organism evidence="3 4">
    <name type="scientific">Frankia nepalensis</name>
    <dbReference type="NCBI Taxonomy" id="1836974"/>
    <lineage>
        <taxon>Bacteria</taxon>
        <taxon>Bacillati</taxon>
        <taxon>Actinomycetota</taxon>
        <taxon>Actinomycetes</taxon>
        <taxon>Frankiales</taxon>
        <taxon>Frankiaceae</taxon>
        <taxon>Frankia</taxon>
    </lineage>
</organism>
<dbReference type="PANTHER" id="PTHR43802">
    <property type="entry name" value="ENOYL-COA HYDRATASE"/>
    <property type="match status" value="1"/>
</dbReference>
<feature type="compositionally biased region" description="Basic and acidic residues" evidence="2">
    <location>
        <begin position="302"/>
        <end position="311"/>
    </location>
</feature>
<evidence type="ECO:0000256" key="1">
    <source>
        <dbReference type="ARBA" id="ARBA00005254"/>
    </source>
</evidence>
<keyword evidence="4" id="KW-1185">Reference proteome</keyword>
<dbReference type="InterPro" id="IPR001753">
    <property type="entry name" value="Enoyl-CoA_hydra/iso"/>
</dbReference>
<dbReference type="SUPFAM" id="SSF52096">
    <property type="entry name" value="ClpP/crotonase"/>
    <property type="match status" value="1"/>
</dbReference>
<dbReference type="Gene3D" id="1.10.12.10">
    <property type="entry name" value="Lyase 2-enoyl-coa Hydratase, Chain A, domain 2"/>
    <property type="match status" value="1"/>
</dbReference>
<feature type="region of interest" description="Disordered" evidence="2">
    <location>
        <begin position="1"/>
        <end position="27"/>
    </location>
</feature>
<dbReference type="GO" id="GO:0003824">
    <property type="term" value="F:catalytic activity"/>
    <property type="evidence" value="ECO:0007669"/>
    <property type="project" value="UniProtKB-ARBA"/>
</dbReference>
<dbReference type="CDD" id="cd06558">
    <property type="entry name" value="crotonase-like"/>
    <property type="match status" value="1"/>
</dbReference>
<protein>
    <submittedName>
        <fullName evidence="3">Enoyl-CoA hydratase/isomerase family protein</fullName>
    </submittedName>
</protein>
<dbReference type="Gene3D" id="3.90.226.10">
    <property type="entry name" value="2-enoyl-CoA Hydratase, Chain A, domain 1"/>
    <property type="match status" value="1"/>
</dbReference>
<evidence type="ECO:0000256" key="2">
    <source>
        <dbReference type="SAM" id="MobiDB-lite"/>
    </source>
</evidence>
<dbReference type="InterPro" id="IPR014748">
    <property type="entry name" value="Enoyl-CoA_hydra_C"/>
</dbReference>
<evidence type="ECO:0000313" key="3">
    <source>
        <dbReference type="EMBL" id="MBL7630738.1"/>
    </source>
</evidence>
<reference evidence="3" key="1">
    <citation type="submission" date="2020-12" db="EMBL/GenBank/DDBJ databases">
        <title>Genomic characterization of non-nitrogen-fixing Frankia strains.</title>
        <authorList>
            <person name="Carlos-Shanley C."/>
            <person name="Guerra T."/>
            <person name="Hahn D."/>
        </authorList>
    </citation>
    <scope>NUCLEOTIDE SEQUENCE</scope>
    <source>
        <strain evidence="3">CN6</strain>
    </source>
</reference>
<dbReference type="RefSeq" id="WP_203003143.1">
    <property type="nucleotide sequence ID" value="NZ_JADWYU010000145.1"/>
</dbReference>
<dbReference type="Proteomes" id="UP000604475">
    <property type="component" value="Unassembled WGS sequence"/>
</dbReference>
<accession>A0A937REP5</accession>
<gene>
    <name evidence="3" type="ORF">I7412_26980</name>
</gene>
<comment type="caution">
    <text evidence="3">The sequence shown here is derived from an EMBL/GenBank/DDBJ whole genome shotgun (WGS) entry which is preliminary data.</text>
</comment>
<dbReference type="Pfam" id="PF00378">
    <property type="entry name" value="ECH_1"/>
    <property type="match status" value="1"/>
</dbReference>
<dbReference type="AlphaFoldDB" id="A0A937REP5"/>